<feature type="region of interest" description="Disordered" evidence="1">
    <location>
        <begin position="30"/>
        <end position="50"/>
    </location>
</feature>
<organism evidence="2 3">
    <name type="scientific">Pomacea canaliculata</name>
    <name type="common">Golden apple snail</name>
    <dbReference type="NCBI Taxonomy" id="400727"/>
    <lineage>
        <taxon>Eukaryota</taxon>
        <taxon>Metazoa</taxon>
        <taxon>Spiralia</taxon>
        <taxon>Lophotrochozoa</taxon>
        <taxon>Mollusca</taxon>
        <taxon>Gastropoda</taxon>
        <taxon>Caenogastropoda</taxon>
        <taxon>Architaenioglossa</taxon>
        <taxon>Ampullarioidea</taxon>
        <taxon>Ampullariidae</taxon>
        <taxon>Pomacea</taxon>
    </lineage>
</organism>
<proteinExistence type="predicted"/>
<sequence>MYADARVGLVVDGDEGGETLARGLARTEVHNKGKGPTQQTLSGLKKDLRPHSGTCFRTESGAKYFRSSPEAGFLRGGEDPTRIRT</sequence>
<gene>
    <name evidence="2" type="ORF">C0Q70_18787</name>
</gene>
<evidence type="ECO:0000313" key="3">
    <source>
        <dbReference type="Proteomes" id="UP000245119"/>
    </source>
</evidence>
<dbReference type="AlphaFoldDB" id="A0A2T7NHH7"/>
<accession>A0A2T7NHH7</accession>
<protein>
    <submittedName>
        <fullName evidence="2">Uncharacterized protein</fullName>
    </submittedName>
</protein>
<keyword evidence="3" id="KW-1185">Reference proteome</keyword>
<dbReference type="EMBL" id="PZQS01000012">
    <property type="protein sequence ID" value="PVD20629.1"/>
    <property type="molecule type" value="Genomic_DNA"/>
</dbReference>
<comment type="caution">
    <text evidence="2">The sequence shown here is derived from an EMBL/GenBank/DDBJ whole genome shotgun (WGS) entry which is preliminary data.</text>
</comment>
<dbReference type="Proteomes" id="UP000245119">
    <property type="component" value="Linkage Group LG12"/>
</dbReference>
<evidence type="ECO:0000256" key="1">
    <source>
        <dbReference type="SAM" id="MobiDB-lite"/>
    </source>
</evidence>
<evidence type="ECO:0000313" key="2">
    <source>
        <dbReference type="EMBL" id="PVD20629.1"/>
    </source>
</evidence>
<name>A0A2T7NHH7_POMCA</name>
<reference evidence="2 3" key="1">
    <citation type="submission" date="2018-04" db="EMBL/GenBank/DDBJ databases">
        <title>The genome of golden apple snail Pomacea canaliculata provides insight into stress tolerance and invasive adaptation.</title>
        <authorList>
            <person name="Liu C."/>
            <person name="Liu B."/>
            <person name="Ren Y."/>
            <person name="Zhang Y."/>
            <person name="Wang H."/>
            <person name="Li S."/>
            <person name="Jiang F."/>
            <person name="Yin L."/>
            <person name="Zhang G."/>
            <person name="Qian W."/>
            <person name="Fan W."/>
        </authorList>
    </citation>
    <scope>NUCLEOTIDE SEQUENCE [LARGE SCALE GENOMIC DNA]</scope>
    <source>
        <strain evidence="2">SZHN2017</strain>
        <tissue evidence="2">Muscle</tissue>
    </source>
</reference>